<dbReference type="PROSITE" id="PS51163">
    <property type="entry name" value="YRDC"/>
    <property type="match status" value="1"/>
</dbReference>
<evidence type="ECO:0000259" key="13">
    <source>
        <dbReference type="PROSITE" id="PS51163"/>
    </source>
</evidence>
<evidence type="ECO:0000256" key="3">
    <source>
        <dbReference type="ARBA" id="ARBA00012584"/>
    </source>
</evidence>
<keyword evidence="9" id="KW-0067">ATP-binding</keyword>
<feature type="domain" description="YrdC-like" evidence="13">
    <location>
        <begin position="16"/>
        <end position="201"/>
    </location>
</feature>
<reference evidence="14 15" key="1">
    <citation type="submission" date="2021-04" db="EMBL/GenBank/DDBJ databases">
        <title>Ruania sp. nov., isolated from sandy soil of mangrove forest.</title>
        <authorList>
            <person name="Ge X."/>
            <person name="Huang R."/>
            <person name="Liu W."/>
        </authorList>
    </citation>
    <scope>NUCLEOTIDE SEQUENCE [LARGE SCALE GENOMIC DNA]</scope>
    <source>
        <strain evidence="14 15">N2-46</strain>
    </source>
</reference>
<comment type="caution">
    <text evidence="14">The sequence shown here is derived from an EMBL/GenBank/DDBJ whole genome shotgun (WGS) entry which is preliminary data.</text>
</comment>
<evidence type="ECO:0000256" key="7">
    <source>
        <dbReference type="ARBA" id="ARBA00022695"/>
    </source>
</evidence>
<dbReference type="Pfam" id="PF01300">
    <property type="entry name" value="Sua5_yciO_yrdC"/>
    <property type="match status" value="1"/>
</dbReference>
<dbReference type="PANTHER" id="PTHR17490">
    <property type="entry name" value="SUA5"/>
    <property type="match status" value="1"/>
</dbReference>
<dbReference type="Gene3D" id="3.90.870.10">
    <property type="entry name" value="DHBP synthase"/>
    <property type="match status" value="1"/>
</dbReference>
<evidence type="ECO:0000313" key="15">
    <source>
        <dbReference type="Proteomes" id="UP000826651"/>
    </source>
</evidence>
<evidence type="ECO:0000256" key="5">
    <source>
        <dbReference type="ARBA" id="ARBA00022679"/>
    </source>
</evidence>
<evidence type="ECO:0000256" key="1">
    <source>
        <dbReference type="ARBA" id="ARBA00004496"/>
    </source>
</evidence>
<sequence length="310" mass="31851">MSDVELRDCTDAAERGPHLDAAVEALASGGLVVLPTDTVYGIAADAFTPKAVAALLRAKGRGRQMPPPVLVGDLNTLDGLATEIPESVRELVTEFWPGPLTVILRAQPSLHWDLGDTNGTVALRMPDDEIALDLLRRTGPLAVSSANRTGNPAAQTAAEAHDQLLRTVKVYLDGGPARGSVPSTIVDATGENLRIVREGALSREDLGAIVPEILDDEELATVEAEVSDAVEGEETQVSDAVEGDATESGDAVEGDATESGDAVEGDATESGDAVEGDVTESGDTGEGDVTESGDTAAAGRPQSEPGAAQP</sequence>
<feature type="compositionally biased region" description="Acidic residues" evidence="12">
    <location>
        <begin position="227"/>
        <end position="291"/>
    </location>
</feature>
<keyword evidence="8" id="KW-0547">Nucleotide-binding</keyword>
<evidence type="ECO:0000256" key="8">
    <source>
        <dbReference type="ARBA" id="ARBA00022741"/>
    </source>
</evidence>
<keyword evidence="7" id="KW-0548">Nucleotidyltransferase</keyword>
<evidence type="ECO:0000256" key="9">
    <source>
        <dbReference type="ARBA" id="ARBA00022840"/>
    </source>
</evidence>
<comment type="similarity">
    <text evidence="2">Belongs to the SUA5 family.</text>
</comment>
<comment type="subcellular location">
    <subcellularLocation>
        <location evidence="1">Cytoplasm</location>
    </subcellularLocation>
</comment>
<keyword evidence="15" id="KW-1185">Reference proteome</keyword>
<dbReference type="EMBL" id="JAGSHT010000010">
    <property type="protein sequence ID" value="MBZ2196315.1"/>
    <property type="molecule type" value="Genomic_DNA"/>
</dbReference>
<evidence type="ECO:0000313" key="14">
    <source>
        <dbReference type="EMBL" id="MBZ2196315.1"/>
    </source>
</evidence>
<dbReference type="InterPro" id="IPR017945">
    <property type="entry name" value="DHBP_synth_RibB-like_a/b_dom"/>
</dbReference>
<dbReference type="InterPro" id="IPR050156">
    <property type="entry name" value="TC-AMP_synthase_SUA5"/>
</dbReference>
<name>A0ABS7S984_9MICO</name>
<evidence type="ECO:0000256" key="10">
    <source>
        <dbReference type="ARBA" id="ARBA00029774"/>
    </source>
</evidence>
<feature type="region of interest" description="Disordered" evidence="12">
    <location>
        <begin position="227"/>
        <end position="310"/>
    </location>
</feature>
<proteinExistence type="inferred from homology"/>
<evidence type="ECO:0000256" key="6">
    <source>
        <dbReference type="ARBA" id="ARBA00022694"/>
    </source>
</evidence>
<dbReference type="RefSeq" id="WP_372453979.1">
    <property type="nucleotide sequence ID" value="NZ_JAGSHT010000010.1"/>
</dbReference>
<keyword evidence="5" id="KW-0808">Transferase</keyword>
<evidence type="ECO:0000256" key="12">
    <source>
        <dbReference type="SAM" id="MobiDB-lite"/>
    </source>
</evidence>
<organism evidence="14 15">
    <name type="scientific">Occultella gossypii</name>
    <dbReference type="NCBI Taxonomy" id="2800820"/>
    <lineage>
        <taxon>Bacteria</taxon>
        <taxon>Bacillati</taxon>
        <taxon>Actinomycetota</taxon>
        <taxon>Actinomycetes</taxon>
        <taxon>Micrococcales</taxon>
        <taxon>Ruaniaceae</taxon>
        <taxon>Occultella</taxon>
    </lineage>
</organism>
<dbReference type="InterPro" id="IPR006070">
    <property type="entry name" value="Sua5-like_dom"/>
</dbReference>
<gene>
    <name evidence="14" type="ORF">KCQ71_09140</name>
</gene>
<dbReference type="SUPFAM" id="SSF55821">
    <property type="entry name" value="YrdC/RibB"/>
    <property type="match status" value="1"/>
</dbReference>
<dbReference type="Proteomes" id="UP000826651">
    <property type="component" value="Unassembled WGS sequence"/>
</dbReference>
<comment type="catalytic activity">
    <reaction evidence="11">
        <text>L-threonine + hydrogencarbonate + ATP = L-threonylcarbamoyladenylate + diphosphate + H2O</text>
        <dbReference type="Rhea" id="RHEA:36407"/>
        <dbReference type="ChEBI" id="CHEBI:15377"/>
        <dbReference type="ChEBI" id="CHEBI:17544"/>
        <dbReference type="ChEBI" id="CHEBI:30616"/>
        <dbReference type="ChEBI" id="CHEBI:33019"/>
        <dbReference type="ChEBI" id="CHEBI:57926"/>
        <dbReference type="ChEBI" id="CHEBI:73682"/>
        <dbReference type="EC" id="2.7.7.87"/>
    </reaction>
</comment>
<protein>
    <recommendedName>
        <fullName evidence="10">L-threonylcarbamoyladenylate synthase</fullName>
        <ecNumber evidence="3">2.7.7.87</ecNumber>
    </recommendedName>
    <alternativeName>
        <fullName evidence="10">L-threonylcarbamoyladenylate synthase</fullName>
    </alternativeName>
</protein>
<keyword evidence="4" id="KW-0963">Cytoplasm</keyword>
<evidence type="ECO:0000256" key="11">
    <source>
        <dbReference type="ARBA" id="ARBA00048366"/>
    </source>
</evidence>
<dbReference type="NCBIfam" id="TIGR00057">
    <property type="entry name" value="L-threonylcarbamoyladenylate synthase"/>
    <property type="match status" value="1"/>
</dbReference>
<evidence type="ECO:0000256" key="4">
    <source>
        <dbReference type="ARBA" id="ARBA00022490"/>
    </source>
</evidence>
<keyword evidence="6" id="KW-0819">tRNA processing</keyword>
<dbReference type="EC" id="2.7.7.87" evidence="3"/>
<accession>A0ABS7S984</accession>
<dbReference type="PANTHER" id="PTHR17490:SF16">
    <property type="entry name" value="THREONYLCARBAMOYL-AMP SYNTHASE"/>
    <property type="match status" value="1"/>
</dbReference>
<evidence type="ECO:0000256" key="2">
    <source>
        <dbReference type="ARBA" id="ARBA00007663"/>
    </source>
</evidence>